<dbReference type="RefSeq" id="WP_379485943.1">
    <property type="nucleotide sequence ID" value="NZ_JBHLWK010000006.1"/>
</dbReference>
<accession>A0ABV6CQR2</accession>
<name>A0ABV6CQR2_9SPHN</name>
<reference evidence="2 3" key="1">
    <citation type="submission" date="2024-09" db="EMBL/GenBank/DDBJ databases">
        <authorList>
            <person name="Sun Q."/>
            <person name="Mori K."/>
        </authorList>
    </citation>
    <scope>NUCLEOTIDE SEQUENCE [LARGE SCALE GENOMIC DNA]</scope>
    <source>
        <strain evidence="2 3">CCM 7706</strain>
    </source>
</reference>
<evidence type="ECO:0000313" key="3">
    <source>
        <dbReference type="Proteomes" id="UP001589798"/>
    </source>
</evidence>
<evidence type="ECO:0000256" key="1">
    <source>
        <dbReference type="SAM" id="SignalP"/>
    </source>
</evidence>
<dbReference type="EMBL" id="JBHLWK010000006">
    <property type="protein sequence ID" value="MFC0203074.1"/>
    <property type="molecule type" value="Genomic_DNA"/>
</dbReference>
<keyword evidence="3" id="KW-1185">Reference proteome</keyword>
<evidence type="ECO:0000313" key="2">
    <source>
        <dbReference type="EMBL" id="MFC0203074.1"/>
    </source>
</evidence>
<gene>
    <name evidence="2" type="ORF">ACFFJC_02185</name>
</gene>
<organism evidence="2 3">
    <name type="scientific">Novosphingobium soli</name>
    <dbReference type="NCBI Taxonomy" id="574956"/>
    <lineage>
        <taxon>Bacteria</taxon>
        <taxon>Pseudomonadati</taxon>
        <taxon>Pseudomonadota</taxon>
        <taxon>Alphaproteobacteria</taxon>
        <taxon>Sphingomonadales</taxon>
        <taxon>Sphingomonadaceae</taxon>
        <taxon>Novosphingobium</taxon>
    </lineage>
</organism>
<dbReference type="Proteomes" id="UP001589798">
    <property type="component" value="Unassembled WGS sequence"/>
</dbReference>
<sequence>MARKFLVSRVALAVALSSGLAVVAATPAVAAKKEKAPASNFSPEFVKAAQPLEKALQAAVAALGGQQTPEALAKAKAAFDGAIGGDGKAAFQAAAATATTPDDKNALGGMMRNYGIISQDLALKQQGNLMLLDSGKLAAADLGRTNYDAGITAYQLKDYANSAKYLKAAKDGGFVDSSGQLDAVLADSYKRTNNPEAALQMAKDDVAAAQARGAAPSEASLRSVLQQTYTAKQLGPSTDYAAMLAQYYPSSWNTSISVVRQLASLPRDQNLDLMRLMFLTNSMNDRRDYLEYLENVDPRAFPGEAAKVMNAGLSKGKLTAADVPDKANTEGRVAADKATLPATERDANKPGATGATVVGAGDVFLSYDQPAKAETFYAKAQAMSGVDANKVALRLGMSQTLQGKYAEADANFAKVTGTRQPIAKLWSAYAKSKAAPATAATAPAAN</sequence>
<comment type="caution">
    <text evidence="2">The sequence shown here is derived from an EMBL/GenBank/DDBJ whole genome shotgun (WGS) entry which is preliminary data.</text>
</comment>
<protein>
    <recommendedName>
        <fullName evidence="4">Tetratricopeptide repeat protein</fullName>
    </recommendedName>
</protein>
<proteinExistence type="predicted"/>
<evidence type="ECO:0008006" key="4">
    <source>
        <dbReference type="Google" id="ProtNLM"/>
    </source>
</evidence>
<feature type="signal peptide" evidence="1">
    <location>
        <begin position="1"/>
        <end position="30"/>
    </location>
</feature>
<feature type="chain" id="PRO_5045101100" description="Tetratricopeptide repeat protein" evidence="1">
    <location>
        <begin position="31"/>
        <end position="446"/>
    </location>
</feature>
<keyword evidence="1" id="KW-0732">Signal</keyword>